<sequence>MPTLLQVGAIQGSLHEVMYGTIAVDGPAMMLKTASTEDTLLDGETLCQLRGPSAAHPFRFLGVKWAVKGTPHNALAPLVRPRDFVYLEATGILTREGMDERVGYHLMHSIKVPGYGPLDDKKIVRAQISSCILYAETPDGVDVFMKARFDPNGSVSESVATQSAALALMYGAKISACAQNKKLLWLLRSSQDSPGQQRPTRSMSVTRHRTCPICAKGFSVFSGTAECEMCSTVICYGCSVKRKLGFAKPGSKRVTVRAAIFCTSCFTYARRLDDFDAARQEVLAGFGVDETTPSACAASVASGVRSDVRPSVHNCRRSDLPKTQRPVSQKRAPLVAKAKPPEFTRHNSEGVMPKHDQPPRRERVNTWVTGDVESPTASSRWARLEREIAGSRQVKQIDEDDEFGEIKIHECSLIKVVDPRENRSCSYPSPPPPAPTRESAQGEFMARIIAMRNAAEIAYMTTRQTAQAQFEQLSKAHKPVRFSHDQEATYAVL</sequence>
<dbReference type="EMBL" id="BSXW01000416">
    <property type="protein sequence ID" value="GMF21709.1"/>
    <property type="molecule type" value="Genomic_DNA"/>
</dbReference>
<dbReference type="PANTHER" id="PTHR13510">
    <property type="entry name" value="FYVE-FINGER-CONTAINING RAB5 EFFECTOR PROTEIN RABENOSYN-5-RELATED"/>
    <property type="match status" value="1"/>
</dbReference>
<dbReference type="Proteomes" id="UP001165083">
    <property type="component" value="Unassembled WGS sequence"/>
</dbReference>
<feature type="compositionally biased region" description="Basic and acidic residues" evidence="1">
    <location>
        <begin position="311"/>
        <end position="322"/>
    </location>
</feature>
<organism evidence="2 3">
    <name type="scientific">Phytophthora lilii</name>
    <dbReference type="NCBI Taxonomy" id="2077276"/>
    <lineage>
        <taxon>Eukaryota</taxon>
        <taxon>Sar</taxon>
        <taxon>Stramenopiles</taxon>
        <taxon>Oomycota</taxon>
        <taxon>Peronosporomycetes</taxon>
        <taxon>Peronosporales</taxon>
        <taxon>Peronosporaceae</taxon>
        <taxon>Phytophthora</taxon>
    </lineage>
</organism>
<evidence type="ECO:0000256" key="1">
    <source>
        <dbReference type="SAM" id="MobiDB-lite"/>
    </source>
</evidence>
<evidence type="ECO:0000313" key="2">
    <source>
        <dbReference type="EMBL" id="GMF21709.1"/>
    </source>
</evidence>
<dbReference type="InterPro" id="IPR052727">
    <property type="entry name" value="Rab4/Rab5_effector"/>
</dbReference>
<protein>
    <submittedName>
        <fullName evidence="2">Unnamed protein product</fullName>
    </submittedName>
</protein>
<name>A0A9W6TX56_9STRA</name>
<dbReference type="SUPFAM" id="SSF55961">
    <property type="entry name" value="Bet v1-like"/>
    <property type="match status" value="1"/>
</dbReference>
<keyword evidence="3" id="KW-1185">Reference proteome</keyword>
<dbReference type="SUPFAM" id="SSF57903">
    <property type="entry name" value="FYVE/PHD zinc finger"/>
    <property type="match status" value="1"/>
</dbReference>
<proteinExistence type="predicted"/>
<dbReference type="Gene3D" id="3.30.40.10">
    <property type="entry name" value="Zinc/RING finger domain, C3HC4 (zinc finger)"/>
    <property type="match status" value="1"/>
</dbReference>
<dbReference type="InterPro" id="IPR011011">
    <property type="entry name" value="Znf_FYVE_PHD"/>
</dbReference>
<evidence type="ECO:0000313" key="3">
    <source>
        <dbReference type="Proteomes" id="UP001165083"/>
    </source>
</evidence>
<dbReference type="PANTHER" id="PTHR13510:SF44">
    <property type="entry name" value="RABENOSYN-5"/>
    <property type="match status" value="1"/>
</dbReference>
<dbReference type="Gene3D" id="3.30.530.20">
    <property type="match status" value="1"/>
</dbReference>
<accession>A0A9W6TX56</accession>
<dbReference type="AlphaFoldDB" id="A0A9W6TX56"/>
<dbReference type="CDD" id="cd00065">
    <property type="entry name" value="FYVE_like_SF"/>
    <property type="match status" value="1"/>
</dbReference>
<dbReference type="OrthoDB" id="94615at2759"/>
<dbReference type="InterPro" id="IPR013083">
    <property type="entry name" value="Znf_RING/FYVE/PHD"/>
</dbReference>
<feature type="compositionally biased region" description="Basic and acidic residues" evidence="1">
    <location>
        <begin position="339"/>
        <end position="361"/>
    </location>
</feature>
<comment type="caution">
    <text evidence="2">The sequence shown here is derived from an EMBL/GenBank/DDBJ whole genome shotgun (WGS) entry which is preliminary data.</text>
</comment>
<feature type="region of interest" description="Disordered" evidence="1">
    <location>
        <begin position="311"/>
        <end position="361"/>
    </location>
</feature>
<reference evidence="2" key="1">
    <citation type="submission" date="2023-04" db="EMBL/GenBank/DDBJ databases">
        <title>Phytophthora lilii NBRC 32176.</title>
        <authorList>
            <person name="Ichikawa N."/>
            <person name="Sato H."/>
            <person name="Tonouchi N."/>
        </authorList>
    </citation>
    <scope>NUCLEOTIDE SEQUENCE</scope>
    <source>
        <strain evidence="2">NBRC 32176</strain>
    </source>
</reference>
<dbReference type="InterPro" id="IPR023393">
    <property type="entry name" value="START-like_dom_sf"/>
</dbReference>
<gene>
    <name evidence="2" type="ORF">Plil01_000858700</name>
</gene>